<feature type="compositionally biased region" description="Acidic residues" evidence="2">
    <location>
        <begin position="373"/>
        <end position="413"/>
    </location>
</feature>
<evidence type="ECO:0000256" key="2">
    <source>
        <dbReference type="SAM" id="MobiDB-lite"/>
    </source>
</evidence>
<dbReference type="EnsemblMetazoa" id="OVOC12334.1">
    <property type="protein sequence ID" value="OVOC12334.1"/>
    <property type="gene ID" value="WBGene00249143"/>
</dbReference>
<feature type="coiled-coil region" evidence="1">
    <location>
        <begin position="1112"/>
        <end position="1158"/>
    </location>
</feature>
<keyword evidence="4" id="KW-1185">Reference proteome</keyword>
<name>A0A8R1XNH0_ONCVO</name>
<protein>
    <submittedName>
        <fullName evidence="3">Uncharacterized protein</fullName>
    </submittedName>
</protein>
<keyword evidence="1" id="KW-0175">Coiled coil</keyword>
<feature type="compositionally biased region" description="Basic and acidic residues" evidence="2">
    <location>
        <begin position="414"/>
        <end position="426"/>
    </location>
</feature>
<feature type="region of interest" description="Disordered" evidence="2">
    <location>
        <begin position="655"/>
        <end position="702"/>
    </location>
</feature>
<dbReference type="Proteomes" id="UP000024404">
    <property type="component" value="Unassembled WGS sequence"/>
</dbReference>
<feature type="compositionally biased region" description="Basic and acidic residues" evidence="2">
    <location>
        <begin position="141"/>
        <end position="158"/>
    </location>
</feature>
<feature type="region of interest" description="Disordered" evidence="2">
    <location>
        <begin position="942"/>
        <end position="991"/>
    </location>
</feature>
<feature type="coiled-coil region" evidence="1">
    <location>
        <begin position="993"/>
        <end position="1020"/>
    </location>
</feature>
<reference evidence="4" key="1">
    <citation type="submission" date="2013-10" db="EMBL/GenBank/DDBJ databases">
        <title>Genome sequencing of Onchocerca volvulus.</title>
        <authorList>
            <person name="Cotton J."/>
            <person name="Tsai J."/>
            <person name="Stanley E."/>
            <person name="Tracey A."/>
            <person name="Holroyd N."/>
            <person name="Lustigman S."/>
            <person name="Berriman M."/>
        </authorList>
    </citation>
    <scope>NUCLEOTIDE SEQUENCE</scope>
</reference>
<organism evidence="3 4">
    <name type="scientific">Onchocerca volvulus</name>
    <dbReference type="NCBI Taxonomy" id="6282"/>
    <lineage>
        <taxon>Eukaryota</taxon>
        <taxon>Metazoa</taxon>
        <taxon>Ecdysozoa</taxon>
        <taxon>Nematoda</taxon>
        <taxon>Chromadorea</taxon>
        <taxon>Rhabditida</taxon>
        <taxon>Spirurina</taxon>
        <taxon>Spiruromorpha</taxon>
        <taxon>Filarioidea</taxon>
        <taxon>Onchocercidae</taxon>
        <taxon>Onchocerca</taxon>
    </lineage>
</organism>
<evidence type="ECO:0000313" key="4">
    <source>
        <dbReference type="Proteomes" id="UP000024404"/>
    </source>
</evidence>
<reference evidence="3" key="2">
    <citation type="submission" date="2022-06" db="UniProtKB">
        <authorList>
            <consortium name="EnsemblMetazoa"/>
        </authorList>
    </citation>
    <scope>IDENTIFICATION</scope>
</reference>
<proteinExistence type="predicted"/>
<feature type="compositionally biased region" description="Polar residues" evidence="2">
    <location>
        <begin position="102"/>
        <end position="139"/>
    </location>
</feature>
<feature type="compositionally biased region" description="Acidic residues" evidence="2">
    <location>
        <begin position="658"/>
        <end position="696"/>
    </location>
</feature>
<feature type="region of interest" description="Disordered" evidence="2">
    <location>
        <begin position="95"/>
        <end position="164"/>
    </location>
</feature>
<feature type="compositionally biased region" description="Low complexity" evidence="2">
    <location>
        <begin position="39"/>
        <end position="57"/>
    </location>
</feature>
<feature type="region of interest" description="Disordered" evidence="2">
    <location>
        <begin position="37"/>
        <end position="62"/>
    </location>
</feature>
<dbReference type="AlphaFoldDB" id="A0A8R1XNH0"/>
<evidence type="ECO:0000256" key="1">
    <source>
        <dbReference type="SAM" id="Coils"/>
    </source>
</evidence>
<evidence type="ECO:0000313" key="3">
    <source>
        <dbReference type="EnsemblMetazoa" id="OVOC12334.1"/>
    </source>
</evidence>
<sequence length="1418" mass="162442">MNPYRQQYSSLSSSYHQDVSYTKSNIGLSNRYGSFDRLSSSSSSSSSNHRTSSYNNNFPSNTFATKRSTSYGSGIKLNEIGTSSLRRYDNDHIPTYERRKSFTPSHHTTSGYASSYGTLPRFNRSQTPSYVSRESNFASNREYKSMSRFSTDRERSESDENANQRFEKLYNRYVKGHDVQNNHSTNDNAKFLSDGKKYISCSSETEIEADDEETEEKLLFGDNDNEFKDVLRDIAKLNENDILEDVRLKTPRCSNEKEMLSDTISIASKKNVDIIAPPSSIIECDDSIILAKSINDATFNIQLNDSKMKHNAADVEEVVELSFKSSDDQRLESINDRLKDNSDTKTTTFFSKVQKMEKNGVITEANKMITEKEMDDEPLEDENENEEEEEEEKEEEEEGEEKEEEEEEDEEEKIEEKEKKTRNEENIIMRKPPLLLVTQPSTQNSPDNFTTEFTFDSMMQINADVDNDDDQENETILNMQESNFETDMTVSETIELQNDDENKVENDFHPVPLSEHQEQFISSISFYENDFNEQFIVEAPTRNTDKRGRVSEIMAVPAPIFTTSVSYDGMDDWDSAQEVSIESLSDYEDIDDFSDEHCSRNRSCMETDEYHPSSSSFGIYFDPVSSATDDYDSMQYQDSIDVGFTLKLVQKAALKGADDDDESSSEYYDDSEYDEEEIYTNDEDEDEYTQDEDEELNEKSDDLCITENISTEPLESAIDSVSSISIPPVIVTSAQDEDIEVDEICDEIFDDTVLIPVEMLINVEEIEMEENKVPEKRREITYTEEVDLQQSAEEVLKFSIKETSEDAAMEYITEGANKTAIREMIPQHVVPAEDNVETIEIDELEVQKPEKIGAIVMEHDNEKETKKVEVIPTYVSPTTENYPIDCARSFNERKPNSDWAKKAVVLSPKFEIAKIQKTQIHFDEKKSAINEVKLPSRIVTSTNSTNEVKSPSRIGASKNSTNKPASPEVSRVTSAHSTTASNPGQKEDKSAVRKSVINMANDEAKKIRALEQEQSKQNARKLGIVNALSAKFKSQEVQSDAYTYKRSRMLAKKDDERPKRTYAPIIKPVINDNFDKQIEEIRAKMKTGNKMLSSQFAELKQGIAAVADDARRAILEQKHEQLLIEADEKLRKIGDDFKKWKENRASEYQKELEKQEQKLHPAKASKAEIVKIPVMEESSVERKKTIRRLKPLQQMETTNAMISFVTEPDNIISGKNSSAETKVEVEVKRNVRTVEKGNPINEVSTKFQSSTIGDCVTTSPIIENKLASNTGIHDKQEIKLDSSIPKTRKILGNTENREIRKYGVRNKTQELMNFVTDKETNDEPKIHRQNCIHRRNRYIRKPFDIDVLLGYDKENSFEQFEARFAASGHDKRPAAVENDKKAKKRRKENKKIWISELQDIDKIYRTSELRDIINSVRI</sequence>
<dbReference type="EMBL" id="CMVM020000437">
    <property type="status" value="NOT_ANNOTATED_CDS"/>
    <property type="molecule type" value="Genomic_DNA"/>
</dbReference>
<feature type="compositionally biased region" description="Polar residues" evidence="2">
    <location>
        <begin position="971"/>
        <end position="984"/>
    </location>
</feature>
<feature type="region of interest" description="Disordered" evidence="2">
    <location>
        <begin position="361"/>
        <end position="426"/>
    </location>
</feature>
<accession>A0A8R1XNH0</accession>